<dbReference type="GO" id="GO:0045944">
    <property type="term" value="P:positive regulation of transcription by RNA polymerase II"/>
    <property type="evidence" value="ECO:0007669"/>
    <property type="project" value="TreeGrafter"/>
</dbReference>
<keyword evidence="1" id="KW-0479">Metal-binding</keyword>
<organism evidence="7">
    <name type="scientific">Capitella teleta</name>
    <name type="common">Polychaete worm</name>
    <dbReference type="NCBI Taxonomy" id="283909"/>
    <lineage>
        <taxon>Eukaryota</taxon>
        <taxon>Metazoa</taxon>
        <taxon>Spiralia</taxon>
        <taxon>Lophotrochozoa</taxon>
        <taxon>Annelida</taxon>
        <taxon>Polychaeta</taxon>
        <taxon>Sedentaria</taxon>
        <taxon>Scolecida</taxon>
        <taxon>Capitellidae</taxon>
        <taxon>Capitella</taxon>
    </lineage>
</organism>
<sequence length="107" mass="12453">FRCLHCPYGASSKQTMVEHIYHHTDIVPYFCGLCGAIFGTKGGVKVHARREHKCKYCTFLTNYYPVIIQHGSTKHSKYRELLCTYCKYKLVDNAHIKFHYNTQHPGI</sequence>
<dbReference type="EMBL" id="KB311988">
    <property type="protein sequence ID" value="ELT88097.1"/>
    <property type="molecule type" value="Genomic_DNA"/>
</dbReference>
<dbReference type="GO" id="GO:0008270">
    <property type="term" value="F:zinc ion binding"/>
    <property type="evidence" value="ECO:0007669"/>
    <property type="project" value="UniProtKB-KW"/>
</dbReference>
<proteinExistence type="predicted"/>
<evidence type="ECO:0000313" key="7">
    <source>
        <dbReference type="EMBL" id="ELT88097.1"/>
    </source>
</evidence>
<dbReference type="Proteomes" id="UP000014760">
    <property type="component" value="Unassembled WGS sequence"/>
</dbReference>
<dbReference type="SMART" id="SM00355">
    <property type="entry name" value="ZnF_C2H2"/>
    <property type="match status" value="3"/>
</dbReference>
<evidence type="ECO:0000259" key="6">
    <source>
        <dbReference type="PROSITE" id="PS50157"/>
    </source>
</evidence>
<reference evidence="8" key="3">
    <citation type="submission" date="2015-06" db="UniProtKB">
        <authorList>
            <consortium name="EnsemblMetazoa"/>
        </authorList>
    </citation>
    <scope>IDENTIFICATION</scope>
</reference>
<dbReference type="GO" id="GO:0005634">
    <property type="term" value="C:nucleus"/>
    <property type="evidence" value="ECO:0007669"/>
    <property type="project" value="TreeGrafter"/>
</dbReference>
<dbReference type="InterPro" id="IPR036236">
    <property type="entry name" value="Znf_C2H2_sf"/>
</dbReference>
<evidence type="ECO:0000313" key="9">
    <source>
        <dbReference type="Proteomes" id="UP000014760"/>
    </source>
</evidence>
<dbReference type="HOGENOM" id="CLU_2216402_0_0_1"/>
<dbReference type="PROSITE" id="PS00028">
    <property type="entry name" value="ZINC_FINGER_C2H2_1"/>
    <property type="match status" value="2"/>
</dbReference>
<protein>
    <recommendedName>
        <fullName evidence="6">C2H2-type domain-containing protein</fullName>
    </recommendedName>
</protein>
<reference evidence="7 9" key="2">
    <citation type="journal article" date="2013" name="Nature">
        <title>Insights into bilaterian evolution from three spiralian genomes.</title>
        <authorList>
            <person name="Simakov O."/>
            <person name="Marletaz F."/>
            <person name="Cho S.J."/>
            <person name="Edsinger-Gonzales E."/>
            <person name="Havlak P."/>
            <person name="Hellsten U."/>
            <person name="Kuo D.H."/>
            <person name="Larsson T."/>
            <person name="Lv J."/>
            <person name="Arendt D."/>
            <person name="Savage R."/>
            <person name="Osoegawa K."/>
            <person name="de Jong P."/>
            <person name="Grimwood J."/>
            <person name="Chapman J.A."/>
            <person name="Shapiro H."/>
            <person name="Aerts A."/>
            <person name="Otillar R.P."/>
            <person name="Terry A.Y."/>
            <person name="Boore J.L."/>
            <person name="Grigoriev I.V."/>
            <person name="Lindberg D.R."/>
            <person name="Seaver E.C."/>
            <person name="Weisblat D.A."/>
            <person name="Putnam N.H."/>
            <person name="Rokhsar D.S."/>
        </authorList>
    </citation>
    <scope>NUCLEOTIDE SEQUENCE</scope>
    <source>
        <strain evidence="7 9">I ESC-2004</strain>
    </source>
</reference>
<gene>
    <name evidence="7" type="ORF">CAPTEDRAFT_28044</name>
</gene>
<accession>R7T4T0</accession>
<reference evidence="9" key="1">
    <citation type="submission" date="2012-12" db="EMBL/GenBank/DDBJ databases">
        <authorList>
            <person name="Hellsten U."/>
            <person name="Grimwood J."/>
            <person name="Chapman J.A."/>
            <person name="Shapiro H."/>
            <person name="Aerts A."/>
            <person name="Otillar R.P."/>
            <person name="Terry A.Y."/>
            <person name="Boore J.L."/>
            <person name="Simakov O."/>
            <person name="Marletaz F."/>
            <person name="Cho S.-J."/>
            <person name="Edsinger-Gonzales E."/>
            <person name="Havlak P."/>
            <person name="Kuo D.-H."/>
            <person name="Larsson T."/>
            <person name="Lv J."/>
            <person name="Arendt D."/>
            <person name="Savage R."/>
            <person name="Osoegawa K."/>
            <person name="de Jong P."/>
            <person name="Lindberg D.R."/>
            <person name="Seaver E.C."/>
            <person name="Weisblat D.A."/>
            <person name="Putnam N.H."/>
            <person name="Grigoriev I.V."/>
            <person name="Rokhsar D.S."/>
        </authorList>
    </citation>
    <scope>NUCLEOTIDE SEQUENCE</scope>
    <source>
        <strain evidence="9">I ESC-2004</strain>
    </source>
</reference>
<keyword evidence="2" id="KW-0677">Repeat</keyword>
<dbReference type="STRING" id="283909.R7T4T0"/>
<evidence type="ECO:0000256" key="1">
    <source>
        <dbReference type="ARBA" id="ARBA00022723"/>
    </source>
</evidence>
<feature type="non-terminal residue" evidence="7">
    <location>
        <position position="107"/>
    </location>
</feature>
<dbReference type="Gene3D" id="3.30.160.60">
    <property type="entry name" value="Classic Zinc Finger"/>
    <property type="match status" value="2"/>
</dbReference>
<keyword evidence="3 5" id="KW-0863">Zinc-finger</keyword>
<dbReference type="OrthoDB" id="10039931at2759"/>
<dbReference type="PROSITE" id="PS50157">
    <property type="entry name" value="ZINC_FINGER_C2H2_2"/>
    <property type="match status" value="1"/>
</dbReference>
<evidence type="ECO:0000256" key="3">
    <source>
        <dbReference type="ARBA" id="ARBA00022771"/>
    </source>
</evidence>
<name>R7T4T0_CAPTE</name>
<dbReference type="InterPro" id="IPR050688">
    <property type="entry name" value="Zinc_finger/UBP_domain"/>
</dbReference>
<dbReference type="InterPro" id="IPR013087">
    <property type="entry name" value="Znf_C2H2_type"/>
</dbReference>
<keyword evidence="4" id="KW-0862">Zinc</keyword>
<evidence type="ECO:0000256" key="2">
    <source>
        <dbReference type="ARBA" id="ARBA00022737"/>
    </source>
</evidence>
<dbReference type="AlphaFoldDB" id="R7T4T0"/>
<evidence type="ECO:0000256" key="4">
    <source>
        <dbReference type="ARBA" id="ARBA00022833"/>
    </source>
</evidence>
<dbReference type="PANTHER" id="PTHR24403:SF105">
    <property type="entry name" value="ZINC FINGER PROTEIN 2-LIKE ISOFORM X1"/>
    <property type="match status" value="1"/>
</dbReference>
<keyword evidence="9" id="KW-1185">Reference proteome</keyword>
<feature type="non-terminal residue" evidence="7">
    <location>
        <position position="1"/>
    </location>
</feature>
<dbReference type="EMBL" id="AMQN01015528">
    <property type="status" value="NOT_ANNOTATED_CDS"/>
    <property type="molecule type" value="Genomic_DNA"/>
</dbReference>
<dbReference type="PANTHER" id="PTHR24403">
    <property type="entry name" value="ZINC FINGER PROTEIN"/>
    <property type="match status" value="1"/>
</dbReference>
<evidence type="ECO:0000256" key="5">
    <source>
        <dbReference type="PROSITE-ProRule" id="PRU00042"/>
    </source>
</evidence>
<dbReference type="SUPFAM" id="SSF57667">
    <property type="entry name" value="beta-beta-alpha zinc fingers"/>
    <property type="match status" value="1"/>
</dbReference>
<dbReference type="EnsemblMetazoa" id="CapteT28044">
    <property type="protein sequence ID" value="CapteP28044"/>
    <property type="gene ID" value="CapteG28044"/>
</dbReference>
<evidence type="ECO:0000313" key="8">
    <source>
        <dbReference type="EnsemblMetazoa" id="CapteP28044"/>
    </source>
</evidence>
<feature type="domain" description="C2H2-type" evidence="6">
    <location>
        <begin position="29"/>
        <end position="52"/>
    </location>
</feature>